<protein>
    <submittedName>
        <fullName evidence="1">Uncharacterized protein</fullName>
    </submittedName>
</protein>
<reference evidence="1 2" key="1">
    <citation type="submission" date="2019-07" db="EMBL/GenBank/DDBJ databases">
        <title>Whole genome shotgun sequence of Microvirga aerophila NBRC 106136.</title>
        <authorList>
            <person name="Hosoyama A."/>
            <person name="Uohara A."/>
            <person name="Ohji S."/>
            <person name="Ichikawa N."/>
        </authorList>
    </citation>
    <scope>NUCLEOTIDE SEQUENCE [LARGE SCALE GENOMIC DNA]</scope>
    <source>
        <strain evidence="1 2">NBRC 106136</strain>
    </source>
</reference>
<evidence type="ECO:0000313" key="2">
    <source>
        <dbReference type="Proteomes" id="UP000321085"/>
    </source>
</evidence>
<evidence type="ECO:0000313" key="1">
    <source>
        <dbReference type="EMBL" id="GEO16357.1"/>
    </source>
</evidence>
<keyword evidence="2" id="KW-1185">Reference proteome</keyword>
<organism evidence="1 2">
    <name type="scientific">Microvirga aerophila</name>
    <dbReference type="NCBI Taxonomy" id="670291"/>
    <lineage>
        <taxon>Bacteria</taxon>
        <taxon>Pseudomonadati</taxon>
        <taxon>Pseudomonadota</taxon>
        <taxon>Alphaproteobacteria</taxon>
        <taxon>Hyphomicrobiales</taxon>
        <taxon>Methylobacteriaceae</taxon>
        <taxon>Microvirga</taxon>
    </lineage>
</organism>
<name>A0A512BWX4_9HYPH</name>
<dbReference type="AlphaFoldDB" id="A0A512BWX4"/>
<dbReference type="Proteomes" id="UP000321085">
    <property type="component" value="Unassembled WGS sequence"/>
</dbReference>
<gene>
    <name evidence="1" type="ORF">MAE02_40530</name>
</gene>
<dbReference type="EMBL" id="BJYU01000062">
    <property type="protein sequence ID" value="GEO16357.1"/>
    <property type="molecule type" value="Genomic_DNA"/>
</dbReference>
<proteinExistence type="predicted"/>
<comment type="caution">
    <text evidence="1">The sequence shown here is derived from an EMBL/GenBank/DDBJ whole genome shotgun (WGS) entry which is preliminary data.</text>
</comment>
<sequence>MPPHDVKLTVADNRALQVQFPCSDGAGQSDSVMEARPSRRISSEIMSERVGHPLLRPSPCPSRGDLNGEAVLHSIPVVAALRARDVE</sequence>
<accession>A0A512BWX4</accession>